<organism evidence="2">
    <name type="scientific">Streptomyces haneummycinicus</name>
    <dbReference type="NCBI Taxonomy" id="3074435"/>
    <lineage>
        <taxon>Bacteria</taxon>
        <taxon>Bacillati</taxon>
        <taxon>Actinomycetota</taxon>
        <taxon>Actinomycetes</taxon>
        <taxon>Kitasatosporales</taxon>
        <taxon>Streptomycetaceae</taxon>
        <taxon>Streptomyces</taxon>
    </lineage>
</organism>
<proteinExistence type="predicted"/>
<evidence type="ECO:0000259" key="1">
    <source>
        <dbReference type="Pfam" id="PF01548"/>
    </source>
</evidence>
<dbReference type="EMBL" id="AP035768">
    <property type="protein sequence ID" value="BFO22644.1"/>
    <property type="molecule type" value="Genomic_DNA"/>
</dbReference>
<evidence type="ECO:0000313" key="2">
    <source>
        <dbReference type="EMBL" id="BFO22644.1"/>
    </source>
</evidence>
<name>A0AAT9HYQ1_9ACTN</name>
<dbReference type="Pfam" id="PF01548">
    <property type="entry name" value="DEDD_Tnp_IS110"/>
    <property type="match status" value="1"/>
</dbReference>
<sequence length="106" mass="11349">MSEPRARAWAGIDAGKSHHWAAVVDETGTTLWSKQVDNDESAILTALGEILDPADEVHWAVDISGTSSALLLALLAAHGQQAVCVTGRTVDRTSGAYPWLSKDRRP</sequence>
<dbReference type="AlphaFoldDB" id="A0AAT9HYQ1"/>
<feature type="domain" description="Transposase IS110-like N-terminal" evidence="1">
    <location>
        <begin position="10"/>
        <end position="102"/>
    </location>
</feature>
<gene>
    <name evidence="2" type="ORF">SHKM778_90320</name>
</gene>
<protein>
    <recommendedName>
        <fullName evidence="1">Transposase IS110-like N-terminal domain-containing protein</fullName>
    </recommendedName>
</protein>
<dbReference type="GO" id="GO:0006313">
    <property type="term" value="P:DNA transposition"/>
    <property type="evidence" value="ECO:0007669"/>
    <property type="project" value="InterPro"/>
</dbReference>
<dbReference type="GO" id="GO:0003677">
    <property type="term" value="F:DNA binding"/>
    <property type="evidence" value="ECO:0007669"/>
    <property type="project" value="InterPro"/>
</dbReference>
<dbReference type="InterPro" id="IPR002525">
    <property type="entry name" value="Transp_IS110-like_N"/>
</dbReference>
<accession>A0AAT9HYQ1</accession>
<dbReference type="GO" id="GO:0004803">
    <property type="term" value="F:transposase activity"/>
    <property type="evidence" value="ECO:0007669"/>
    <property type="project" value="InterPro"/>
</dbReference>
<reference evidence="2" key="2">
    <citation type="submission" date="2024-07" db="EMBL/GenBank/DDBJ databases">
        <title>Streptomyces haneummycinica sp. nov., a new antibiotic-producing actinobacterium isolated from marine sediment.</title>
        <authorList>
            <person name="Uemura M."/>
            <person name="Hamada M."/>
            <person name="Hirano S."/>
            <person name="Kobayashi K."/>
            <person name="Ohshiro T."/>
            <person name="Kobayashi T."/>
            <person name="Terahara T."/>
        </authorList>
    </citation>
    <scope>NUCLEOTIDE SEQUENCE</scope>
    <source>
        <strain evidence="2">KM77-8</strain>
    </source>
</reference>
<reference evidence="2" key="1">
    <citation type="submission" date="2024-06" db="EMBL/GenBank/DDBJ databases">
        <authorList>
            <consortium name="consrtm"/>
            <person name="Uemura M."/>
            <person name="Terahara T."/>
        </authorList>
    </citation>
    <scope>NUCLEOTIDE SEQUENCE</scope>
    <source>
        <strain evidence="2">KM77-8</strain>
    </source>
</reference>